<evidence type="ECO:0008006" key="2">
    <source>
        <dbReference type="Google" id="ProtNLM"/>
    </source>
</evidence>
<dbReference type="InterPro" id="IPR004378">
    <property type="entry name" value="F420H2_quin_Rdtase"/>
</dbReference>
<dbReference type="Gene3D" id="2.30.110.10">
    <property type="entry name" value="Electron Transport, Fmn-binding Protein, Chain A"/>
    <property type="match status" value="1"/>
</dbReference>
<dbReference type="EMBL" id="KF901096">
    <property type="protein sequence ID" value="AIF17932.1"/>
    <property type="molecule type" value="Genomic_DNA"/>
</dbReference>
<protein>
    <recommendedName>
        <fullName evidence="2">DUF385 domain-containing protein</fullName>
    </recommendedName>
</protein>
<reference evidence="1" key="1">
    <citation type="journal article" date="2014" name="Genome Biol. Evol.">
        <title>Pangenome evidence for extensive interdomain horizontal transfer affecting lineage core and shell genes in uncultured planktonic thaumarchaeota and euryarchaeota.</title>
        <authorList>
            <person name="Deschamps P."/>
            <person name="Zivanovic Y."/>
            <person name="Moreira D."/>
            <person name="Rodriguez-Valera F."/>
            <person name="Lopez-Garcia P."/>
        </authorList>
    </citation>
    <scope>NUCLEOTIDE SEQUENCE</scope>
</reference>
<accession>A0A075HU89</accession>
<evidence type="ECO:0000313" key="1">
    <source>
        <dbReference type="EMBL" id="AIF17932.1"/>
    </source>
</evidence>
<name>A0A075HU89_9ARCH</name>
<sequence>MTRLGFDMKSNEIRFKAILETKGRKTGENHRVELLVVRYNEKVYFSRRNANSDWLKNAIENPSVRVEIEGESFTGKAALVRDDLLCKKISQLKYDDEKRANEPRVVLEVSFD</sequence>
<organism evidence="1">
    <name type="scientific">uncultured marine thaumarchaeote KM3_79_H02</name>
    <dbReference type="NCBI Taxonomy" id="1456297"/>
    <lineage>
        <taxon>Archaea</taxon>
        <taxon>Nitrososphaerota</taxon>
        <taxon>environmental samples</taxon>
    </lineage>
</organism>
<dbReference type="InterPro" id="IPR012349">
    <property type="entry name" value="Split_barrel_FMN-bd"/>
</dbReference>
<dbReference type="Pfam" id="PF04075">
    <property type="entry name" value="F420H2_quin_red"/>
    <property type="match status" value="1"/>
</dbReference>
<dbReference type="AlphaFoldDB" id="A0A075HU89"/>
<dbReference type="GO" id="GO:0016491">
    <property type="term" value="F:oxidoreductase activity"/>
    <property type="evidence" value="ECO:0007669"/>
    <property type="project" value="InterPro"/>
</dbReference>
<proteinExistence type="predicted"/>